<dbReference type="Pfam" id="PF00293">
    <property type="entry name" value="NUDIX"/>
    <property type="match status" value="1"/>
</dbReference>
<accession>F4S7X7</accession>
<evidence type="ECO:0000313" key="2">
    <source>
        <dbReference type="EMBL" id="EGF99252.1"/>
    </source>
</evidence>
<dbReference type="GeneID" id="18931094"/>
<evidence type="ECO:0000313" key="3">
    <source>
        <dbReference type="Proteomes" id="UP000001072"/>
    </source>
</evidence>
<dbReference type="InterPro" id="IPR015797">
    <property type="entry name" value="NUDIX_hydrolase-like_dom_sf"/>
</dbReference>
<reference evidence="3" key="1">
    <citation type="journal article" date="2011" name="Proc. Natl. Acad. Sci. U.S.A.">
        <title>Obligate biotrophy features unraveled by the genomic analysis of rust fungi.</title>
        <authorList>
            <person name="Duplessis S."/>
            <person name="Cuomo C.A."/>
            <person name="Lin Y.-C."/>
            <person name="Aerts A."/>
            <person name="Tisserant E."/>
            <person name="Veneault-Fourrey C."/>
            <person name="Joly D.L."/>
            <person name="Hacquard S."/>
            <person name="Amselem J."/>
            <person name="Cantarel B.L."/>
            <person name="Chiu R."/>
            <person name="Coutinho P.M."/>
            <person name="Feau N."/>
            <person name="Field M."/>
            <person name="Frey P."/>
            <person name="Gelhaye E."/>
            <person name="Goldberg J."/>
            <person name="Grabherr M.G."/>
            <person name="Kodira C.D."/>
            <person name="Kohler A."/>
            <person name="Kuees U."/>
            <person name="Lindquist E.A."/>
            <person name="Lucas S.M."/>
            <person name="Mago R."/>
            <person name="Mauceli E."/>
            <person name="Morin E."/>
            <person name="Murat C."/>
            <person name="Pangilinan J.L."/>
            <person name="Park R."/>
            <person name="Pearson M."/>
            <person name="Quesneville H."/>
            <person name="Rouhier N."/>
            <person name="Sakthikumar S."/>
            <person name="Salamov A.A."/>
            <person name="Schmutz J."/>
            <person name="Selles B."/>
            <person name="Shapiro H."/>
            <person name="Tanguay P."/>
            <person name="Tuskan G.A."/>
            <person name="Henrissat B."/>
            <person name="Van de Peer Y."/>
            <person name="Rouze P."/>
            <person name="Ellis J.G."/>
            <person name="Dodds P.N."/>
            <person name="Schein J.E."/>
            <person name="Zhong S."/>
            <person name="Hamelin R.C."/>
            <person name="Grigoriev I.V."/>
            <person name="Szabo L.J."/>
            <person name="Martin F."/>
        </authorList>
    </citation>
    <scope>NUCLEOTIDE SEQUENCE [LARGE SCALE GENOMIC DNA]</scope>
    <source>
        <strain evidence="3">98AG31 / pathotype 3-4-7</strain>
    </source>
</reference>
<dbReference type="VEuPathDB" id="FungiDB:MELLADRAFT_68716"/>
<gene>
    <name evidence="2" type="ORF">MELLADRAFT_68716</name>
</gene>
<dbReference type="KEGG" id="mlr:MELLADRAFT_68716"/>
<protein>
    <submittedName>
        <fullName evidence="2">Secreted protein</fullName>
    </submittedName>
</protein>
<dbReference type="InParanoid" id="F4S7X7"/>
<dbReference type="InterPro" id="IPR000086">
    <property type="entry name" value="NUDIX_hydrolase_dom"/>
</dbReference>
<organism evidence="3">
    <name type="scientific">Melampsora larici-populina (strain 98AG31 / pathotype 3-4-7)</name>
    <name type="common">Poplar leaf rust fungus</name>
    <dbReference type="NCBI Taxonomy" id="747676"/>
    <lineage>
        <taxon>Eukaryota</taxon>
        <taxon>Fungi</taxon>
        <taxon>Dikarya</taxon>
        <taxon>Basidiomycota</taxon>
        <taxon>Pucciniomycotina</taxon>
        <taxon>Pucciniomycetes</taxon>
        <taxon>Pucciniales</taxon>
        <taxon>Melampsoraceae</taxon>
        <taxon>Melampsora</taxon>
    </lineage>
</organism>
<keyword evidence="3" id="KW-1185">Reference proteome</keyword>
<dbReference type="HOGENOM" id="CLU_136335_0_0_1"/>
<dbReference type="PROSITE" id="PS51462">
    <property type="entry name" value="NUDIX"/>
    <property type="match status" value="1"/>
</dbReference>
<dbReference type="SUPFAM" id="SSF55811">
    <property type="entry name" value="Nudix"/>
    <property type="match status" value="1"/>
</dbReference>
<name>F4S7X7_MELLP</name>
<feature type="domain" description="Nudix hydrolase" evidence="1">
    <location>
        <begin position="29"/>
        <end position="164"/>
    </location>
</feature>
<dbReference type="Gene3D" id="3.90.79.10">
    <property type="entry name" value="Nucleoside Triphosphate Pyrophosphohydrolase"/>
    <property type="match status" value="1"/>
</dbReference>
<sequence length="179" mass="20682">MRFSPILSMIFYVSTIHIRCNPTVTGDIERLRVMVIPYRHTDQGTQVLLSFPKKSGKERGYCFPRGKLDLEDVNDLATAARELKEETGYENAHFSNEMYNWEEEKHAEEYYRVKTFVYLAEIEENAKPGDGKDVGSRTNVWFHIDKVRDNLTNRLDSVKAWEVCGDKIPKPPESSNSGM</sequence>
<dbReference type="EMBL" id="GL883162">
    <property type="protein sequence ID" value="EGF99252.1"/>
    <property type="molecule type" value="Genomic_DNA"/>
</dbReference>
<evidence type="ECO:0000259" key="1">
    <source>
        <dbReference type="PROSITE" id="PS51462"/>
    </source>
</evidence>
<dbReference type="Proteomes" id="UP000001072">
    <property type="component" value="Unassembled WGS sequence"/>
</dbReference>
<dbReference type="OrthoDB" id="206213at2759"/>
<dbReference type="AlphaFoldDB" id="F4S7X7"/>
<dbReference type="RefSeq" id="XP_007417496.1">
    <property type="nucleotide sequence ID" value="XM_007417434.1"/>
</dbReference>
<proteinExistence type="predicted"/>